<dbReference type="AlphaFoldDB" id="A0A9Q9AMX8"/>
<feature type="compositionally biased region" description="Basic and acidic residues" evidence="1">
    <location>
        <begin position="523"/>
        <end position="533"/>
    </location>
</feature>
<keyword evidence="2" id="KW-0812">Transmembrane</keyword>
<proteinExistence type="predicted"/>
<dbReference type="Proteomes" id="UP001056384">
    <property type="component" value="Chromosome 4"/>
</dbReference>
<evidence type="ECO:0000256" key="1">
    <source>
        <dbReference type="SAM" id="MobiDB-lite"/>
    </source>
</evidence>
<name>A0A9Q9AMX8_9PEZI</name>
<feature type="region of interest" description="Disordered" evidence="1">
    <location>
        <begin position="520"/>
        <end position="545"/>
    </location>
</feature>
<dbReference type="EMBL" id="CP099421">
    <property type="protein sequence ID" value="USW52249.1"/>
    <property type="molecule type" value="Genomic_DNA"/>
</dbReference>
<keyword evidence="2" id="KW-0472">Membrane</keyword>
<keyword evidence="4" id="KW-1185">Reference proteome</keyword>
<protein>
    <submittedName>
        <fullName evidence="3">Uncharacterized protein</fullName>
    </submittedName>
</protein>
<dbReference type="OrthoDB" id="5427664at2759"/>
<evidence type="ECO:0000313" key="3">
    <source>
        <dbReference type="EMBL" id="USW52249.1"/>
    </source>
</evidence>
<gene>
    <name evidence="3" type="ORF">Slin15195_G055680</name>
</gene>
<keyword evidence="2" id="KW-1133">Transmembrane helix</keyword>
<feature type="transmembrane region" description="Helical" evidence="2">
    <location>
        <begin position="276"/>
        <end position="293"/>
    </location>
</feature>
<reference evidence="3" key="1">
    <citation type="submission" date="2022-06" db="EMBL/GenBank/DDBJ databases">
        <title>Complete genome sequences of two strains of the flax pathogen Septoria linicola.</title>
        <authorList>
            <person name="Lapalu N."/>
            <person name="Simon A."/>
            <person name="Demenou B."/>
            <person name="Paumier D."/>
            <person name="Guillot M.-P."/>
            <person name="Gout L."/>
            <person name="Valade R."/>
        </authorList>
    </citation>
    <scope>NUCLEOTIDE SEQUENCE</scope>
    <source>
        <strain evidence="3">SE15195</strain>
    </source>
</reference>
<evidence type="ECO:0000256" key="2">
    <source>
        <dbReference type="SAM" id="Phobius"/>
    </source>
</evidence>
<sequence>MKRPPNCLQQILEGVETSADADIAGTGILIAFILSACLTLFAVLVAYFTGLGSRWPPPPRRQIRPSNTLTSFPIHARSRCTSKSHPHPQRSANLHWHCDSRSGVQWVAEWDCERVSIPDCGVSGLDVEFGAFVRVDSAAALVVLSSWPASLGVVGMLALLVLLLIALVPTVSNDWAVVNVYAAAGNPDEGPDPPLSAFGVPALCFWGTTYGDGVNPDSVLSFLVLFVSYLWKMDGIFMPVRRTFANFFRNPVDCTLEAMLTVIARSYEKLGGRRRLYAFRIGLAVYLPIVAVLETLASFSAALWVSVLGLIFGIMQILIPRQLMRDINPRLAQQESKLGFGQLIPLILLVQPLGAVTEHMWLKKPDDEPMYSDPYSYCLDTYRDSEIVGISEKPLLQYMASYKTPPRTSQAPQRIQLKAFLYRSKLFHTLIWTIQAAVAATAGVVLYADYLTIGYTTAGSWVYMGFAAVAWVSVAPLIVLTLSPWSKLGRYYNRERRSSVTSREGLQREWNEVQMKSLGDGPDLEHATMEGESGRGSIAGARRRSEQQMRPGDYWIDSVSARLALLSVVEFYGSAYEHACVLLQGSCDEPRA</sequence>
<accession>A0A9Q9AMX8</accession>
<feature type="transmembrane region" description="Helical" evidence="2">
    <location>
        <begin position="299"/>
        <end position="319"/>
    </location>
</feature>
<evidence type="ECO:0000313" key="4">
    <source>
        <dbReference type="Proteomes" id="UP001056384"/>
    </source>
</evidence>
<feature type="transmembrane region" description="Helical" evidence="2">
    <location>
        <begin position="28"/>
        <end position="51"/>
    </location>
</feature>
<organism evidence="3 4">
    <name type="scientific">Septoria linicola</name>
    <dbReference type="NCBI Taxonomy" id="215465"/>
    <lineage>
        <taxon>Eukaryota</taxon>
        <taxon>Fungi</taxon>
        <taxon>Dikarya</taxon>
        <taxon>Ascomycota</taxon>
        <taxon>Pezizomycotina</taxon>
        <taxon>Dothideomycetes</taxon>
        <taxon>Dothideomycetidae</taxon>
        <taxon>Mycosphaerellales</taxon>
        <taxon>Mycosphaerellaceae</taxon>
        <taxon>Septoria</taxon>
    </lineage>
</organism>
<feature type="transmembrane region" description="Helical" evidence="2">
    <location>
        <begin position="426"/>
        <end position="448"/>
    </location>
</feature>
<feature type="transmembrane region" description="Helical" evidence="2">
    <location>
        <begin position="460"/>
        <end position="482"/>
    </location>
</feature>
<feature type="transmembrane region" description="Helical" evidence="2">
    <location>
        <begin position="151"/>
        <end position="171"/>
    </location>
</feature>
<feature type="transmembrane region" description="Helical" evidence="2">
    <location>
        <begin position="219"/>
        <end position="240"/>
    </location>
</feature>